<comment type="caution">
    <text evidence="1">The sequence shown here is derived from an EMBL/GenBank/DDBJ whole genome shotgun (WGS) entry which is preliminary data.</text>
</comment>
<sequence>MTDLPEDSWTPHEIGCNCEICQNDLPCSRGELAAESSAITTSMMR</sequence>
<gene>
    <name evidence="1" type="ORF">LCGC14_1307540</name>
</gene>
<reference evidence="1" key="1">
    <citation type="journal article" date="2015" name="Nature">
        <title>Complex archaea that bridge the gap between prokaryotes and eukaryotes.</title>
        <authorList>
            <person name="Spang A."/>
            <person name="Saw J.H."/>
            <person name="Jorgensen S.L."/>
            <person name="Zaremba-Niedzwiedzka K."/>
            <person name="Martijn J."/>
            <person name="Lind A.E."/>
            <person name="van Eijk R."/>
            <person name="Schleper C."/>
            <person name="Guy L."/>
            <person name="Ettema T.J."/>
        </authorList>
    </citation>
    <scope>NUCLEOTIDE SEQUENCE</scope>
</reference>
<dbReference type="EMBL" id="LAZR01007686">
    <property type="protein sequence ID" value="KKM83604.1"/>
    <property type="molecule type" value="Genomic_DNA"/>
</dbReference>
<accession>A0A0F9KNA0</accession>
<proteinExistence type="predicted"/>
<organism evidence="1">
    <name type="scientific">marine sediment metagenome</name>
    <dbReference type="NCBI Taxonomy" id="412755"/>
    <lineage>
        <taxon>unclassified sequences</taxon>
        <taxon>metagenomes</taxon>
        <taxon>ecological metagenomes</taxon>
    </lineage>
</organism>
<dbReference type="AlphaFoldDB" id="A0A0F9KNA0"/>
<name>A0A0F9KNA0_9ZZZZ</name>
<feature type="non-terminal residue" evidence="1">
    <location>
        <position position="45"/>
    </location>
</feature>
<protein>
    <submittedName>
        <fullName evidence="1">Uncharacterized protein</fullName>
    </submittedName>
</protein>
<evidence type="ECO:0000313" key="1">
    <source>
        <dbReference type="EMBL" id="KKM83604.1"/>
    </source>
</evidence>